<organism evidence="2 3">
    <name type="scientific">Ascodesmis nigricans</name>
    <dbReference type="NCBI Taxonomy" id="341454"/>
    <lineage>
        <taxon>Eukaryota</taxon>
        <taxon>Fungi</taxon>
        <taxon>Dikarya</taxon>
        <taxon>Ascomycota</taxon>
        <taxon>Pezizomycotina</taxon>
        <taxon>Pezizomycetes</taxon>
        <taxon>Pezizales</taxon>
        <taxon>Ascodesmidaceae</taxon>
        <taxon>Ascodesmis</taxon>
    </lineage>
</organism>
<keyword evidence="3" id="KW-1185">Reference proteome</keyword>
<evidence type="ECO:0000256" key="1">
    <source>
        <dbReference type="SAM" id="MobiDB-lite"/>
    </source>
</evidence>
<name>A0A4S2MMJ9_9PEZI</name>
<proteinExistence type="predicted"/>
<reference evidence="2 3" key="1">
    <citation type="submission" date="2019-04" db="EMBL/GenBank/DDBJ databases">
        <title>Comparative genomics and transcriptomics to analyze fruiting body development in filamentous ascomycetes.</title>
        <authorList>
            <consortium name="DOE Joint Genome Institute"/>
            <person name="Lutkenhaus R."/>
            <person name="Traeger S."/>
            <person name="Breuer J."/>
            <person name="Kuo A."/>
            <person name="Lipzen A."/>
            <person name="Pangilinan J."/>
            <person name="Dilworth D."/>
            <person name="Sandor L."/>
            <person name="Poggeler S."/>
            <person name="Barry K."/>
            <person name="Grigoriev I.V."/>
            <person name="Nowrousian M."/>
        </authorList>
    </citation>
    <scope>NUCLEOTIDE SEQUENCE [LARGE SCALE GENOMIC DNA]</scope>
    <source>
        <strain evidence="2 3">CBS 389.68</strain>
    </source>
</reference>
<protein>
    <submittedName>
        <fullName evidence="2">Uncharacterized protein</fullName>
    </submittedName>
</protein>
<dbReference type="InParanoid" id="A0A4S2MMJ9"/>
<feature type="region of interest" description="Disordered" evidence="1">
    <location>
        <begin position="35"/>
        <end position="90"/>
    </location>
</feature>
<gene>
    <name evidence="2" type="ORF">EX30DRAFT_352676</name>
</gene>
<evidence type="ECO:0000313" key="2">
    <source>
        <dbReference type="EMBL" id="TGZ76389.1"/>
    </source>
</evidence>
<sequence>MSIKYHDEFTSWSTPNFVHPTLSTQLCPPNLLQTRFKRQPPAGASSLALSPVASRLSPPPHPPSITMSWHPAATPVANETPRTSHPCHRHKNHAHENMTCAETSWITIEFQASPVNREP</sequence>
<dbReference type="AlphaFoldDB" id="A0A4S2MMJ9"/>
<dbReference type="EMBL" id="ML220181">
    <property type="protein sequence ID" value="TGZ76389.1"/>
    <property type="molecule type" value="Genomic_DNA"/>
</dbReference>
<evidence type="ECO:0000313" key="3">
    <source>
        <dbReference type="Proteomes" id="UP000298138"/>
    </source>
</evidence>
<accession>A0A4S2MMJ9</accession>
<dbReference type="Proteomes" id="UP000298138">
    <property type="component" value="Unassembled WGS sequence"/>
</dbReference>